<dbReference type="Proteomes" id="UP000324800">
    <property type="component" value="Unassembled WGS sequence"/>
</dbReference>
<dbReference type="EMBL" id="SNRW01001899">
    <property type="protein sequence ID" value="KAA6394622.1"/>
    <property type="molecule type" value="Genomic_DNA"/>
</dbReference>
<evidence type="ECO:0000313" key="2">
    <source>
        <dbReference type="Proteomes" id="UP000324800"/>
    </source>
</evidence>
<name>A0A5J4WJD2_9EUKA</name>
<comment type="caution">
    <text evidence="1">The sequence shown here is derived from an EMBL/GenBank/DDBJ whole genome shotgun (WGS) entry which is preliminary data.</text>
</comment>
<sequence>MSSYMVAIQVVGAVSYNPIIPDDDNIIASEGKFTLLAQSPSVILFDPVIRSGIVRFEVNNERDLHGVGIADETEHGFKPAYPDILQLGQGTEELRQGFTICSQIMGTYLLDQLLK</sequence>
<organism evidence="1 2">
    <name type="scientific">Streblomastix strix</name>
    <dbReference type="NCBI Taxonomy" id="222440"/>
    <lineage>
        <taxon>Eukaryota</taxon>
        <taxon>Metamonada</taxon>
        <taxon>Preaxostyla</taxon>
        <taxon>Oxymonadida</taxon>
        <taxon>Streblomastigidae</taxon>
        <taxon>Streblomastix</taxon>
    </lineage>
</organism>
<reference evidence="1 2" key="1">
    <citation type="submission" date="2019-03" db="EMBL/GenBank/DDBJ databases">
        <title>Single cell metagenomics reveals metabolic interactions within the superorganism composed of flagellate Streblomastix strix and complex community of Bacteroidetes bacteria on its surface.</title>
        <authorList>
            <person name="Treitli S.C."/>
            <person name="Kolisko M."/>
            <person name="Husnik F."/>
            <person name="Keeling P."/>
            <person name="Hampl V."/>
        </authorList>
    </citation>
    <scope>NUCLEOTIDE SEQUENCE [LARGE SCALE GENOMIC DNA]</scope>
    <source>
        <strain evidence="1">ST1C</strain>
    </source>
</reference>
<protein>
    <submittedName>
        <fullName evidence="1">Uncharacterized protein</fullName>
    </submittedName>
</protein>
<dbReference type="AlphaFoldDB" id="A0A5J4WJD2"/>
<evidence type="ECO:0000313" key="1">
    <source>
        <dbReference type="EMBL" id="KAA6394622.1"/>
    </source>
</evidence>
<accession>A0A5J4WJD2</accession>
<gene>
    <name evidence="1" type="ORF">EZS28_009856</name>
</gene>
<proteinExistence type="predicted"/>